<dbReference type="CDD" id="cd00037">
    <property type="entry name" value="CLECT"/>
    <property type="match status" value="1"/>
</dbReference>
<dbReference type="Gene3D" id="3.10.100.10">
    <property type="entry name" value="Mannose-Binding Protein A, subunit A"/>
    <property type="match status" value="1"/>
</dbReference>
<dbReference type="SUPFAM" id="SSF56436">
    <property type="entry name" value="C-type lectin-like"/>
    <property type="match status" value="1"/>
</dbReference>
<dbReference type="PANTHER" id="PTHR22991">
    <property type="entry name" value="PROTEIN CBG13490"/>
    <property type="match status" value="1"/>
</dbReference>
<reference evidence="4" key="1">
    <citation type="submission" date="2022-10" db="EMBL/GenBank/DDBJ databases">
        <title>Genome assembly of Pristionchus species.</title>
        <authorList>
            <person name="Yoshida K."/>
            <person name="Sommer R.J."/>
        </authorList>
    </citation>
    <scope>NUCLEOTIDE SEQUENCE [LARGE SCALE GENOMIC DNA]</scope>
    <source>
        <strain evidence="4">RS5460</strain>
    </source>
</reference>
<dbReference type="EMBL" id="BTRK01000004">
    <property type="protein sequence ID" value="GMR49307.1"/>
    <property type="molecule type" value="Genomic_DNA"/>
</dbReference>
<keyword evidence="2" id="KW-0732">Signal</keyword>
<proteinExistence type="predicted"/>
<comment type="caution">
    <text evidence="3">The sequence shown here is derived from an EMBL/GenBank/DDBJ whole genome shotgun (WGS) entry which is preliminary data.</text>
</comment>
<feature type="chain" id="PRO_5042994730" description="C-type lectin" evidence="2">
    <location>
        <begin position="20"/>
        <end position="181"/>
    </location>
</feature>
<evidence type="ECO:0000256" key="1">
    <source>
        <dbReference type="ARBA" id="ARBA00023157"/>
    </source>
</evidence>
<sequence length="181" mass="20735">MLINRLLAFSVTIVIFSEATTCSDGFFFVNDRCIKRINNIHSSTGQLSELLPLAIRDCAEEGGLLPIIRNAQENAEYNDIAQIFNNLEDRQLFLALGMVCNTDTTLLVWEDSSPITFVQNSGNPPFNLDFNCLDDKSRVISRVFKNDWYLVPETEEYYIQYMFLCESRPIDEVCCQYPECA</sequence>
<evidence type="ECO:0008006" key="5">
    <source>
        <dbReference type="Google" id="ProtNLM"/>
    </source>
</evidence>
<name>A0AAN5CRM4_9BILA</name>
<dbReference type="Proteomes" id="UP001328107">
    <property type="component" value="Unassembled WGS sequence"/>
</dbReference>
<evidence type="ECO:0000256" key="2">
    <source>
        <dbReference type="SAM" id="SignalP"/>
    </source>
</evidence>
<keyword evidence="4" id="KW-1185">Reference proteome</keyword>
<dbReference type="InterPro" id="IPR016187">
    <property type="entry name" value="CTDL_fold"/>
</dbReference>
<organism evidence="3 4">
    <name type="scientific">Pristionchus mayeri</name>
    <dbReference type="NCBI Taxonomy" id="1317129"/>
    <lineage>
        <taxon>Eukaryota</taxon>
        <taxon>Metazoa</taxon>
        <taxon>Ecdysozoa</taxon>
        <taxon>Nematoda</taxon>
        <taxon>Chromadorea</taxon>
        <taxon>Rhabditida</taxon>
        <taxon>Rhabditina</taxon>
        <taxon>Diplogasteromorpha</taxon>
        <taxon>Diplogasteroidea</taxon>
        <taxon>Neodiplogasteridae</taxon>
        <taxon>Pristionchus</taxon>
    </lineage>
</organism>
<dbReference type="PANTHER" id="PTHR22991:SF40">
    <property type="entry name" value="PROTEIN CBG13490"/>
    <property type="match status" value="1"/>
</dbReference>
<gene>
    <name evidence="3" type="ORF">PMAYCL1PPCAC_19502</name>
</gene>
<accession>A0AAN5CRM4</accession>
<keyword evidence="1" id="KW-1015">Disulfide bond</keyword>
<feature type="signal peptide" evidence="2">
    <location>
        <begin position="1"/>
        <end position="19"/>
    </location>
</feature>
<protein>
    <recommendedName>
        <fullName evidence="5">C-type lectin</fullName>
    </recommendedName>
</protein>
<evidence type="ECO:0000313" key="4">
    <source>
        <dbReference type="Proteomes" id="UP001328107"/>
    </source>
</evidence>
<evidence type="ECO:0000313" key="3">
    <source>
        <dbReference type="EMBL" id="GMR49307.1"/>
    </source>
</evidence>
<dbReference type="InterPro" id="IPR016186">
    <property type="entry name" value="C-type_lectin-like/link_sf"/>
</dbReference>
<dbReference type="InterPro" id="IPR050976">
    <property type="entry name" value="Snaclec"/>
</dbReference>
<dbReference type="AlphaFoldDB" id="A0AAN5CRM4"/>